<evidence type="ECO:0000313" key="3">
    <source>
        <dbReference type="Proteomes" id="UP000202420"/>
    </source>
</evidence>
<sequence>MFSAPAMLKNFAASRTRMKSGRSSYIRCFTPGFMTFTTTSVLSILRFPLNTDAIDAVAMGYFLSKS</sequence>
<keyword evidence="1" id="KW-0812">Transmembrane</keyword>
<dbReference type="RefSeq" id="YP_001426568.1">
    <property type="nucleotide sequence ID" value="NC_008724.1"/>
</dbReference>
<evidence type="ECO:0000256" key="1">
    <source>
        <dbReference type="SAM" id="Phobius"/>
    </source>
</evidence>
<dbReference type="EMBL" id="EF101928">
    <property type="protein sequence ID" value="ABT16221.1"/>
    <property type="molecule type" value="Genomic_DNA"/>
</dbReference>
<feature type="transmembrane region" description="Helical" evidence="1">
    <location>
        <begin position="25"/>
        <end position="45"/>
    </location>
</feature>
<accession>A7K847</accession>
<dbReference type="Proteomes" id="UP000202420">
    <property type="component" value="Segment"/>
</dbReference>
<evidence type="ECO:0000313" key="2">
    <source>
        <dbReference type="EMBL" id="ABT16221.1"/>
    </source>
</evidence>
<keyword evidence="1" id="KW-0472">Membrane</keyword>
<dbReference type="KEGG" id="vg:5470569"/>
<keyword evidence="1" id="KW-1133">Transmembrane helix</keyword>
<protein>
    <submittedName>
        <fullName evidence="2">Uncharacterized protein z087L</fullName>
    </submittedName>
</protein>
<dbReference type="GeneID" id="5470569"/>
<dbReference type="OrthoDB" id="28388at10239"/>
<keyword evidence="3" id="KW-1185">Reference proteome</keyword>
<proteinExistence type="predicted"/>
<gene>
    <name evidence="2" type="primary">z087L</name>
    <name evidence="2" type="ORF">ATCV1_z087L</name>
</gene>
<organism evidence="2 3">
    <name type="scientific">Chlorovirus heliozoae</name>
    <dbReference type="NCBI Taxonomy" id="322019"/>
    <lineage>
        <taxon>Viruses</taxon>
        <taxon>Varidnaviria</taxon>
        <taxon>Bamfordvirae</taxon>
        <taxon>Nucleocytoviricota</taxon>
        <taxon>Megaviricetes</taxon>
        <taxon>Algavirales</taxon>
        <taxon>Phycodnaviridae</taxon>
        <taxon>Chlorovirus</taxon>
    </lineage>
</organism>
<reference evidence="2 3" key="1">
    <citation type="submission" date="2006-09" db="EMBL/GenBank/DDBJ databases">
        <title>Sequence and annotation of the 288-kb ATCV-1 virus that infects an endosymbiotic Chlorella strain of the heliozoon Acanthocystis turfacea.</title>
        <authorList>
            <person name="Fitzgerald L.A."/>
            <person name="Graves M.V."/>
            <person name="Li X."/>
            <person name="Pfitzner A.J.P."/>
            <person name="Hartigan J."/>
            <person name="Van Etten J.L."/>
        </authorList>
    </citation>
    <scope>NUCLEOTIDE SEQUENCE [LARGE SCALE GENOMIC DNA]</scope>
    <source>
        <strain evidence="2 3">ATCV-1</strain>
    </source>
</reference>
<name>A7K847_9PHYC</name>